<dbReference type="AlphaFoldDB" id="A0A7T0BRE7"/>
<dbReference type="GO" id="GO:0004814">
    <property type="term" value="F:arginine-tRNA ligase activity"/>
    <property type="evidence" value="ECO:0007669"/>
    <property type="project" value="InterPro"/>
</dbReference>
<comment type="similarity">
    <text evidence="6">Belongs to the class-I aminoacyl-tRNA synthetase family.</text>
</comment>
<dbReference type="Gene3D" id="3.40.50.620">
    <property type="entry name" value="HUPs"/>
    <property type="match status" value="1"/>
</dbReference>
<dbReference type="Pfam" id="PF00750">
    <property type="entry name" value="tRNA-synt_1d"/>
    <property type="match status" value="1"/>
</dbReference>
<feature type="transmembrane region" description="Helical" evidence="7">
    <location>
        <begin position="174"/>
        <end position="194"/>
    </location>
</feature>
<keyword evidence="4 6" id="KW-0067">ATP-binding</keyword>
<keyword evidence="3 6" id="KW-0547">Nucleotide-binding</keyword>
<feature type="transmembrane region" description="Helical" evidence="7">
    <location>
        <begin position="141"/>
        <end position="159"/>
    </location>
</feature>
<evidence type="ECO:0000256" key="5">
    <source>
        <dbReference type="ARBA" id="ARBA00023146"/>
    </source>
</evidence>
<feature type="domain" description="Arginyl-tRNA synthetase catalytic core" evidence="8">
    <location>
        <begin position="113"/>
        <end position="203"/>
    </location>
</feature>
<protein>
    <recommendedName>
        <fullName evidence="1">Arginine--tRNA ligase</fullName>
    </recommendedName>
</protein>
<dbReference type="SUPFAM" id="SSF52374">
    <property type="entry name" value="Nucleotidylyl transferase"/>
    <property type="match status" value="1"/>
</dbReference>
<dbReference type="InterPro" id="IPR001412">
    <property type="entry name" value="aa-tRNA-synth_I_CS"/>
</dbReference>
<evidence type="ECO:0000256" key="7">
    <source>
        <dbReference type="SAM" id="Phobius"/>
    </source>
</evidence>
<dbReference type="PANTHER" id="PTHR11956">
    <property type="entry name" value="ARGINYL-TRNA SYNTHETASE"/>
    <property type="match status" value="1"/>
</dbReference>
<accession>A0A7T0BRE7</accession>
<evidence type="ECO:0000256" key="4">
    <source>
        <dbReference type="ARBA" id="ARBA00022840"/>
    </source>
</evidence>
<reference evidence="9 10" key="1">
    <citation type="journal article" date="2020" name="Sci. Rep.">
        <title>Morphology, ultrastructure, genomics, and phylogeny of Euplotes vanleeuwenhoeki sp. nov. and its ultra-reduced endosymbiont Candidatus Pinguicoccus supinus sp. nov.</title>
        <authorList>
            <person name="Serra V."/>
            <person name="Gammuto L."/>
            <person name="Nitla V."/>
            <person name="Castelli M."/>
            <person name="Lanzoni O."/>
            <person name="Sassera D."/>
            <person name="Bandi C."/>
            <person name="Sandeep B.V."/>
            <person name="Verni F."/>
            <person name="Modeo L."/>
            <person name="Petroni G."/>
        </authorList>
    </citation>
    <scope>NUCLEOTIDE SEQUENCE [LARGE SCALE GENOMIC DNA]</scope>
    <source>
        <strain evidence="9 10">KKR18_Esm</strain>
    </source>
</reference>
<keyword evidence="6" id="KW-0648">Protein biosynthesis</keyword>
<evidence type="ECO:0000259" key="8">
    <source>
        <dbReference type="Pfam" id="PF00750"/>
    </source>
</evidence>
<dbReference type="PANTHER" id="PTHR11956:SF5">
    <property type="entry name" value="ARGININE--TRNA LIGASE, CYTOPLASMIC"/>
    <property type="match status" value="1"/>
</dbReference>
<proteinExistence type="inferred from homology"/>
<dbReference type="EMBL" id="CP039370">
    <property type="protein sequence ID" value="QPJ58454.1"/>
    <property type="molecule type" value="Genomic_DNA"/>
</dbReference>
<evidence type="ECO:0000256" key="2">
    <source>
        <dbReference type="ARBA" id="ARBA00022598"/>
    </source>
</evidence>
<evidence type="ECO:0000313" key="9">
    <source>
        <dbReference type="EMBL" id="QPJ58454.1"/>
    </source>
</evidence>
<dbReference type="InterPro" id="IPR035684">
    <property type="entry name" value="ArgRS_core"/>
</dbReference>
<dbReference type="InterPro" id="IPR014729">
    <property type="entry name" value="Rossmann-like_a/b/a_fold"/>
</dbReference>
<keyword evidence="7" id="KW-0812">Transmembrane</keyword>
<dbReference type="Proteomes" id="UP000594451">
    <property type="component" value="Chromosome"/>
</dbReference>
<evidence type="ECO:0000256" key="1">
    <source>
        <dbReference type="ARBA" id="ARBA00020262"/>
    </source>
</evidence>
<gene>
    <name evidence="9" type="primary">argS</name>
    <name evidence="9" type="ORF">E5P55_00490</name>
</gene>
<organism evidence="9 10">
    <name type="scientific">Candidatus Pinguicoccus supinus</name>
    <dbReference type="NCBI Taxonomy" id="2529394"/>
    <lineage>
        <taxon>Bacteria</taxon>
        <taxon>Pseudomonadati</taxon>
        <taxon>Verrucomicrobiota</taxon>
        <taxon>Candidatus Pinguicoccus</taxon>
    </lineage>
</organism>
<dbReference type="KEGG" id="psup:E5P55_00490"/>
<evidence type="ECO:0000256" key="3">
    <source>
        <dbReference type="ARBA" id="ARBA00022741"/>
    </source>
</evidence>
<name>A0A7T0BRE7_9BACT</name>
<keyword evidence="7" id="KW-1133">Transmembrane helix</keyword>
<evidence type="ECO:0000313" key="10">
    <source>
        <dbReference type="Proteomes" id="UP000594451"/>
    </source>
</evidence>
<keyword evidence="10" id="KW-1185">Reference proteome</keyword>
<dbReference type="GO" id="GO:0005524">
    <property type="term" value="F:ATP binding"/>
    <property type="evidence" value="ECO:0007669"/>
    <property type="project" value="UniProtKB-KW"/>
</dbReference>
<dbReference type="PRINTS" id="PR01038">
    <property type="entry name" value="TRNASYNTHARG"/>
</dbReference>
<dbReference type="InterPro" id="IPR001278">
    <property type="entry name" value="Arg-tRNA-ligase"/>
</dbReference>
<sequence>MYKYSKNIIEHIKLIFNKELKKFNFLTNIVEFKVEFYPTVNTHFDITSIKLNFFFNKNKKLLQILKKKIKNLHISKYSIFFISEKSLYFNIKLENKFVYFLIFKKYTNNKIKFLKKINRILVDYSSPNISKKLHIGHIRSLIMGIFLTKILKLFGYYIIKNSHFGNWGSKLGNVLYLVMAGGINFSATNSINYLNTYYSKSSSLENKYIVFTHFFKKYLECLHL</sequence>
<keyword evidence="5 6" id="KW-0030">Aminoacyl-tRNA synthetase</keyword>
<dbReference type="PROSITE" id="PS00178">
    <property type="entry name" value="AA_TRNA_LIGASE_I"/>
    <property type="match status" value="1"/>
</dbReference>
<keyword evidence="7" id="KW-0472">Membrane</keyword>
<dbReference type="GO" id="GO:0006420">
    <property type="term" value="P:arginyl-tRNA aminoacylation"/>
    <property type="evidence" value="ECO:0007669"/>
    <property type="project" value="InterPro"/>
</dbReference>
<evidence type="ECO:0000256" key="6">
    <source>
        <dbReference type="RuleBase" id="RU363038"/>
    </source>
</evidence>
<keyword evidence="2 6" id="KW-0436">Ligase</keyword>